<gene>
    <name evidence="1" type="ORF">GA0074692_2440</name>
</gene>
<sequence>MIDPWTVTGLAAAVPAAARLAGAAADAWTVRARIRLVKAAAELPPGSEVGGSGRGGTWYVRVAGAREHVSGC</sequence>
<evidence type="ECO:0000313" key="2">
    <source>
        <dbReference type="Proteomes" id="UP000198959"/>
    </source>
</evidence>
<reference evidence="2" key="1">
    <citation type="submission" date="2016-06" db="EMBL/GenBank/DDBJ databases">
        <authorList>
            <person name="Varghese N."/>
            <person name="Submissions Spin"/>
        </authorList>
    </citation>
    <scope>NUCLEOTIDE SEQUENCE [LARGE SCALE GENOMIC DNA]</scope>
    <source>
        <strain evidence="2">DSM 43817</strain>
    </source>
</reference>
<dbReference type="RefSeq" id="WP_176738420.1">
    <property type="nucleotide sequence ID" value="NZ_FMHW01000002.1"/>
</dbReference>
<organism evidence="1 2">
    <name type="scientific">Micromonospora pallida</name>
    <dbReference type="NCBI Taxonomy" id="145854"/>
    <lineage>
        <taxon>Bacteria</taxon>
        <taxon>Bacillati</taxon>
        <taxon>Actinomycetota</taxon>
        <taxon>Actinomycetes</taxon>
        <taxon>Micromonosporales</taxon>
        <taxon>Micromonosporaceae</taxon>
        <taxon>Micromonospora</taxon>
    </lineage>
</organism>
<proteinExistence type="predicted"/>
<name>A0A1C6SEV2_9ACTN</name>
<dbReference type="EMBL" id="FMHW01000002">
    <property type="protein sequence ID" value="SCL27923.1"/>
    <property type="molecule type" value="Genomic_DNA"/>
</dbReference>
<keyword evidence="2" id="KW-1185">Reference proteome</keyword>
<dbReference type="AlphaFoldDB" id="A0A1C6SEV2"/>
<protein>
    <submittedName>
        <fullName evidence="1">Uncharacterized protein</fullName>
    </submittedName>
</protein>
<evidence type="ECO:0000313" key="1">
    <source>
        <dbReference type="EMBL" id="SCL27923.1"/>
    </source>
</evidence>
<dbReference type="Proteomes" id="UP000198959">
    <property type="component" value="Unassembled WGS sequence"/>
</dbReference>
<accession>A0A1C6SEV2</accession>